<reference evidence="2 3" key="1">
    <citation type="journal article" date="2012" name="Appl. Environ. Microbiol.">
        <title>Short-read sequencing for genomic analysis of the brown rot fungus Fibroporia radiculosa.</title>
        <authorList>
            <person name="Tang J.D."/>
            <person name="Perkins A.D."/>
            <person name="Sonstegard T.S."/>
            <person name="Schroeder S.G."/>
            <person name="Burgess S.C."/>
            <person name="Diehl S.V."/>
        </authorList>
    </citation>
    <scope>NUCLEOTIDE SEQUENCE [LARGE SCALE GENOMIC DNA]</scope>
    <source>
        <strain evidence="2 3">TFFH 294</strain>
    </source>
</reference>
<evidence type="ECO:0000259" key="1">
    <source>
        <dbReference type="Pfam" id="PF08588"/>
    </source>
</evidence>
<dbReference type="EMBL" id="HE796872">
    <property type="protein sequence ID" value="CCL98221.1"/>
    <property type="molecule type" value="Genomic_DNA"/>
</dbReference>
<dbReference type="AlphaFoldDB" id="J7SBY0"/>
<protein>
    <recommendedName>
        <fullName evidence="1">Domain of unknown function at the cortex 1 domain-containing protein</fullName>
    </recommendedName>
</protein>
<dbReference type="PANTHER" id="PTHR34826">
    <property type="entry name" value="UPF0590 PROTEIN C409.17C"/>
    <property type="match status" value="1"/>
</dbReference>
<dbReference type="InParanoid" id="J7SBY0"/>
<dbReference type="InterPro" id="IPR013897">
    <property type="entry name" value="Duc1"/>
</dbReference>
<dbReference type="RefSeq" id="XP_012177504.1">
    <property type="nucleotide sequence ID" value="XM_012322114.1"/>
</dbReference>
<dbReference type="OrthoDB" id="2119945at2759"/>
<dbReference type="GeneID" id="24093132"/>
<sequence length="284" mass="31968">MPRLRVLAGPSIEEVVPISANSDVPVDIHSDAFEGKVAVYVKGFADADGVVGDSPYFKKRTTVTWSIQVQGRFLRPYSADEILFGNTFERPLKLPWGFGAALKFMNCVDPTLEQDLTSNTRPWALSPLIATMPYLQHRRLESETKPPAFPPDVPIENDISQLALMDKNGAKSKELLKDRRSYFCNAAHRKDVVFGPEDLITADFCHDYLRFSAHGVCLRLPGGITIDMMKYWDGQPVRFVCCQRINDIERSGGQPWGRVFWCVVIEPVEDDDDVGEDEAKEDID</sequence>
<accession>J7SBY0</accession>
<dbReference type="Pfam" id="PF08588">
    <property type="entry name" value="Duc1"/>
    <property type="match status" value="1"/>
</dbReference>
<feature type="domain" description="Domain of unknown function at the cortex 1" evidence="1">
    <location>
        <begin position="3"/>
        <end position="265"/>
    </location>
</feature>
<evidence type="ECO:0000313" key="3">
    <source>
        <dbReference type="Proteomes" id="UP000006352"/>
    </source>
</evidence>
<keyword evidence="3" id="KW-1185">Reference proteome</keyword>
<organism evidence="2 3">
    <name type="scientific">Fibroporia radiculosa</name>
    <dbReference type="NCBI Taxonomy" id="599839"/>
    <lineage>
        <taxon>Eukaryota</taxon>
        <taxon>Fungi</taxon>
        <taxon>Dikarya</taxon>
        <taxon>Basidiomycota</taxon>
        <taxon>Agaricomycotina</taxon>
        <taxon>Agaricomycetes</taxon>
        <taxon>Polyporales</taxon>
        <taxon>Fibroporiaceae</taxon>
        <taxon>Fibroporia</taxon>
    </lineage>
</organism>
<name>J7SBY0_9APHY</name>
<dbReference type="STRING" id="599839.J7SBY0"/>
<dbReference type="PANTHER" id="PTHR34826:SF2">
    <property type="entry name" value="UPF0590 PROTEIN C409.17C"/>
    <property type="match status" value="1"/>
</dbReference>
<dbReference type="HOGENOM" id="CLU_047849_1_1_1"/>
<dbReference type="Proteomes" id="UP000006352">
    <property type="component" value="Unassembled WGS sequence"/>
</dbReference>
<proteinExistence type="predicted"/>
<evidence type="ECO:0000313" key="2">
    <source>
        <dbReference type="EMBL" id="CCL98221.1"/>
    </source>
</evidence>
<gene>
    <name evidence="2" type="ORF">FIBRA_00215</name>
</gene>